<gene>
    <name evidence="5" type="ORF">GSM42_17405</name>
</gene>
<keyword evidence="2" id="KW-0238">DNA-binding</keyword>
<name>A0A6I4W573_9BACL</name>
<dbReference type="PANTHER" id="PTHR38600">
    <property type="entry name" value="TRANSCRIPTIONAL REGULATORY PROTEIN"/>
    <property type="match status" value="1"/>
</dbReference>
<dbReference type="Proteomes" id="UP000430692">
    <property type="component" value="Unassembled WGS sequence"/>
</dbReference>
<organism evidence="5 6">
    <name type="scientific">Shimazuella alba</name>
    <dbReference type="NCBI Taxonomy" id="2690964"/>
    <lineage>
        <taxon>Bacteria</taxon>
        <taxon>Bacillati</taxon>
        <taxon>Bacillota</taxon>
        <taxon>Bacilli</taxon>
        <taxon>Bacillales</taxon>
        <taxon>Thermoactinomycetaceae</taxon>
        <taxon>Shimazuella</taxon>
    </lineage>
</organism>
<proteinExistence type="predicted"/>
<feature type="domain" description="HTH deoR-type" evidence="4">
    <location>
        <begin position="6"/>
        <end position="48"/>
    </location>
</feature>
<keyword evidence="1" id="KW-0805">Transcription regulation</keyword>
<dbReference type="InterPro" id="IPR027395">
    <property type="entry name" value="WH_DNA-bd_dom"/>
</dbReference>
<comment type="caution">
    <text evidence="5">The sequence shown here is derived from an EMBL/GenBank/DDBJ whole genome shotgun (WGS) entry which is preliminary data.</text>
</comment>
<evidence type="ECO:0000313" key="6">
    <source>
        <dbReference type="Proteomes" id="UP000430692"/>
    </source>
</evidence>
<dbReference type="Pfam" id="PF13601">
    <property type="entry name" value="HTH_34"/>
    <property type="match status" value="1"/>
</dbReference>
<dbReference type="SUPFAM" id="SSF46785">
    <property type="entry name" value="Winged helix' DNA-binding domain"/>
    <property type="match status" value="1"/>
</dbReference>
<evidence type="ECO:0000313" key="5">
    <source>
        <dbReference type="EMBL" id="MXQ55462.1"/>
    </source>
</evidence>
<dbReference type="InterPro" id="IPR001034">
    <property type="entry name" value="DeoR_HTH"/>
</dbReference>
<dbReference type="EMBL" id="WUUL01000014">
    <property type="protein sequence ID" value="MXQ55462.1"/>
    <property type="molecule type" value="Genomic_DNA"/>
</dbReference>
<dbReference type="AlphaFoldDB" id="A0A6I4W573"/>
<dbReference type="InterPro" id="IPR036388">
    <property type="entry name" value="WH-like_DNA-bd_sf"/>
</dbReference>
<dbReference type="GO" id="GO:0003677">
    <property type="term" value="F:DNA binding"/>
    <property type="evidence" value="ECO:0007669"/>
    <property type="project" value="UniProtKB-KW"/>
</dbReference>
<keyword evidence="3" id="KW-0804">Transcription</keyword>
<evidence type="ECO:0000256" key="2">
    <source>
        <dbReference type="ARBA" id="ARBA00023125"/>
    </source>
</evidence>
<sequence length="209" mass="24628">MNPTTKQLLEYLKKHDQVCVNALCDELQITHMAVRKHLNKLEKDNLISANQVKQAMGRPVTLYQLTEKGKDLFPKKYDTMTVEMLEDLEALDGREKVDLLFERREERLRQKYGKRIKEKETFQERVKELQDIQINNGYMVETKEMNDQEIEFIEYNCPIFQVANKYKKACDCELSLFKELLGANSIERTACMSDGDHRCRYVMKNSDST</sequence>
<dbReference type="Gene3D" id="1.10.10.10">
    <property type="entry name" value="Winged helix-like DNA-binding domain superfamily/Winged helix DNA-binding domain"/>
    <property type="match status" value="1"/>
</dbReference>
<dbReference type="CDD" id="cd00090">
    <property type="entry name" value="HTH_ARSR"/>
    <property type="match status" value="1"/>
</dbReference>
<protein>
    <submittedName>
        <fullName evidence="5">DeoR family transcriptional regulator</fullName>
    </submittedName>
</protein>
<dbReference type="PANTHER" id="PTHR38600:SF2">
    <property type="entry name" value="SLL0088 PROTEIN"/>
    <property type="match status" value="1"/>
</dbReference>
<dbReference type="InterPro" id="IPR036390">
    <property type="entry name" value="WH_DNA-bd_sf"/>
</dbReference>
<evidence type="ECO:0000256" key="1">
    <source>
        <dbReference type="ARBA" id="ARBA00023015"/>
    </source>
</evidence>
<reference evidence="5 6" key="1">
    <citation type="submission" date="2019-12" db="EMBL/GenBank/DDBJ databases">
        <title>Whole-genome analyses of novel actinobacteria.</title>
        <authorList>
            <person name="Sahin N."/>
            <person name="Saygin H."/>
        </authorList>
    </citation>
    <scope>NUCLEOTIDE SEQUENCE [LARGE SCALE GENOMIC DNA]</scope>
    <source>
        <strain evidence="5 6">KC615</strain>
    </source>
</reference>
<evidence type="ECO:0000259" key="4">
    <source>
        <dbReference type="SMART" id="SM00420"/>
    </source>
</evidence>
<evidence type="ECO:0000256" key="3">
    <source>
        <dbReference type="ARBA" id="ARBA00023163"/>
    </source>
</evidence>
<dbReference type="RefSeq" id="WP_160802812.1">
    <property type="nucleotide sequence ID" value="NZ_WUUL01000014.1"/>
</dbReference>
<dbReference type="GO" id="GO:0003700">
    <property type="term" value="F:DNA-binding transcription factor activity"/>
    <property type="evidence" value="ECO:0007669"/>
    <property type="project" value="InterPro"/>
</dbReference>
<dbReference type="SMART" id="SM00420">
    <property type="entry name" value="HTH_DEOR"/>
    <property type="match status" value="1"/>
</dbReference>
<dbReference type="InterPro" id="IPR011991">
    <property type="entry name" value="ArsR-like_HTH"/>
</dbReference>
<accession>A0A6I4W573</accession>
<keyword evidence="6" id="KW-1185">Reference proteome</keyword>